<accession>A0A9P4XI45</accession>
<feature type="region of interest" description="Disordered" evidence="1">
    <location>
        <begin position="1"/>
        <end position="77"/>
    </location>
</feature>
<name>A0A9P4XI45_9HYPO</name>
<evidence type="ECO:0000256" key="1">
    <source>
        <dbReference type="SAM" id="MobiDB-lite"/>
    </source>
</evidence>
<proteinExistence type="predicted"/>
<evidence type="ECO:0000313" key="2">
    <source>
        <dbReference type="EMBL" id="KAF3072592.1"/>
    </source>
</evidence>
<organism evidence="2 3">
    <name type="scientific">Trichoderma lentiforme</name>
    <dbReference type="NCBI Taxonomy" id="1567552"/>
    <lineage>
        <taxon>Eukaryota</taxon>
        <taxon>Fungi</taxon>
        <taxon>Dikarya</taxon>
        <taxon>Ascomycota</taxon>
        <taxon>Pezizomycotina</taxon>
        <taxon>Sordariomycetes</taxon>
        <taxon>Hypocreomycetidae</taxon>
        <taxon>Hypocreales</taxon>
        <taxon>Hypocreaceae</taxon>
        <taxon>Trichoderma</taxon>
    </lineage>
</organism>
<gene>
    <name evidence="2" type="ORF">CFAM422_005337</name>
</gene>
<keyword evidence="3" id="KW-1185">Reference proteome</keyword>
<evidence type="ECO:0000313" key="3">
    <source>
        <dbReference type="Proteomes" id="UP000801864"/>
    </source>
</evidence>
<dbReference type="Proteomes" id="UP000801864">
    <property type="component" value="Unassembled WGS sequence"/>
</dbReference>
<comment type="caution">
    <text evidence="2">The sequence shown here is derived from an EMBL/GenBank/DDBJ whole genome shotgun (WGS) entry which is preliminary data.</text>
</comment>
<feature type="region of interest" description="Disordered" evidence="1">
    <location>
        <begin position="145"/>
        <end position="177"/>
    </location>
</feature>
<feature type="compositionally biased region" description="Acidic residues" evidence="1">
    <location>
        <begin position="59"/>
        <end position="68"/>
    </location>
</feature>
<sequence length="177" mass="19375">MPAAEEWTVVRPKSRRSRRGEGSTSTSNPFPQPSRSVSPETSEDGSGIDGDMDSSNSDEVMEENDSEDDRVQAVKEGITHATCRRPSLAKPPFEYNKVGLEQALNLLGNKGCLKVSANTLGVSKKIHELAQKGYNARFKLFQPTARKARRSMWKKTGAARRNASEEAGGPQQGGVRR</sequence>
<reference evidence="2 3" key="1">
    <citation type="submission" date="2018-06" db="EMBL/GenBank/DDBJ databases">
        <title>Genome analysis of cellulolytic fungus Trichoderma lentiforme CFAM-422.</title>
        <authorList>
            <person name="Steindorff A.S."/>
            <person name="Formighieri E.F."/>
            <person name="Midorikawa G.E.O."/>
            <person name="Tamietti M.S."/>
            <person name="Ramos E.Z."/>
            <person name="Silva A.S."/>
            <person name="Bon E.P.S."/>
            <person name="Mendes T.D."/>
            <person name="Damaso M.C.T."/>
            <person name="Favaro L.C.L."/>
        </authorList>
    </citation>
    <scope>NUCLEOTIDE SEQUENCE [LARGE SCALE GENOMIC DNA]</scope>
    <source>
        <strain evidence="2 3">CFAM-422</strain>
    </source>
</reference>
<dbReference type="AlphaFoldDB" id="A0A9P4XI45"/>
<dbReference type="EMBL" id="QLNT01000008">
    <property type="protein sequence ID" value="KAF3072592.1"/>
    <property type="molecule type" value="Genomic_DNA"/>
</dbReference>
<protein>
    <submittedName>
        <fullName evidence="2">Uncharacterized protein</fullName>
    </submittedName>
</protein>